<evidence type="ECO:0000313" key="3">
    <source>
        <dbReference type="Proteomes" id="UP000578819"/>
    </source>
</evidence>
<gene>
    <name evidence="2" type="ORF">FHR38_005722</name>
</gene>
<feature type="compositionally biased region" description="Polar residues" evidence="1">
    <location>
        <begin position="12"/>
        <end position="23"/>
    </location>
</feature>
<dbReference type="Proteomes" id="UP000578819">
    <property type="component" value="Unassembled WGS sequence"/>
</dbReference>
<comment type="caution">
    <text evidence="2">The sequence shown here is derived from an EMBL/GenBank/DDBJ whole genome shotgun (WGS) entry which is preliminary data.</text>
</comment>
<keyword evidence="3" id="KW-1185">Reference proteome</keyword>
<organism evidence="2 3">
    <name type="scientific">Micromonospora polyrhachis</name>
    <dbReference type="NCBI Taxonomy" id="1282883"/>
    <lineage>
        <taxon>Bacteria</taxon>
        <taxon>Bacillati</taxon>
        <taxon>Actinomycetota</taxon>
        <taxon>Actinomycetes</taxon>
        <taxon>Micromonosporales</taxon>
        <taxon>Micromonosporaceae</taxon>
        <taxon>Micromonospora</taxon>
    </lineage>
</organism>
<dbReference type="RefSeq" id="WP_281384938.1">
    <property type="nucleotide sequence ID" value="NZ_JACHJW010000001.1"/>
</dbReference>
<accession>A0A7W7SW22</accession>
<proteinExistence type="predicted"/>
<dbReference type="EMBL" id="JACHJW010000001">
    <property type="protein sequence ID" value="MBB4961989.1"/>
    <property type="molecule type" value="Genomic_DNA"/>
</dbReference>
<evidence type="ECO:0000313" key="2">
    <source>
        <dbReference type="EMBL" id="MBB4961989.1"/>
    </source>
</evidence>
<feature type="compositionally biased region" description="Basic and acidic residues" evidence="1">
    <location>
        <begin position="1"/>
        <end position="11"/>
    </location>
</feature>
<evidence type="ECO:0000256" key="1">
    <source>
        <dbReference type="SAM" id="MobiDB-lite"/>
    </source>
</evidence>
<reference evidence="2 3" key="1">
    <citation type="submission" date="2020-08" db="EMBL/GenBank/DDBJ databases">
        <title>Sequencing the genomes of 1000 actinobacteria strains.</title>
        <authorList>
            <person name="Klenk H.-P."/>
        </authorList>
    </citation>
    <scope>NUCLEOTIDE SEQUENCE [LARGE SCALE GENOMIC DNA]</scope>
    <source>
        <strain evidence="2 3">DSM 45886</strain>
    </source>
</reference>
<sequence>MPTSDERRNDNYLKQSGRKQLTPRQRRRAEKKKAARVGGRPAR</sequence>
<name>A0A7W7SW22_9ACTN</name>
<feature type="region of interest" description="Disordered" evidence="1">
    <location>
        <begin position="1"/>
        <end position="43"/>
    </location>
</feature>
<protein>
    <submittedName>
        <fullName evidence="2">Uncharacterized protein</fullName>
    </submittedName>
</protein>
<dbReference type="AlphaFoldDB" id="A0A7W7SW22"/>
<feature type="compositionally biased region" description="Basic residues" evidence="1">
    <location>
        <begin position="24"/>
        <end position="35"/>
    </location>
</feature>